<keyword evidence="12" id="KW-1185">Reference proteome</keyword>
<dbReference type="GO" id="GO:0005634">
    <property type="term" value="C:nucleus"/>
    <property type="evidence" value="ECO:0000318"/>
    <property type="project" value="GO_Central"/>
</dbReference>
<dbReference type="STRING" id="4081.B4YAJ8"/>
<evidence type="ECO:0000313" key="11">
    <source>
        <dbReference type="EnsemblPlants" id="Solyc01g079620.3.1"/>
    </source>
</evidence>
<keyword evidence="6" id="KW-0539">Nucleus</keyword>
<dbReference type="PROSITE" id="PS51294">
    <property type="entry name" value="HTH_MYB"/>
    <property type="match status" value="2"/>
</dbReference>
<feature type="domain" description="Myb-like" evidence="7">
    <location>
        <begin position="9"/>
        <end position="61"/>
    </location>
</feature>
<evidence type="ECO:0000256" key="5">
    <source>
        <dbReference type="ARBA" id="ARBA00023163"/>
    </source>
</evidence>
<reference evidence="11" key="3">
    <citation type="journal article" date="2012" name="Nature">
        <title>The tomato genome sequence provides insights into fleshy fruit evolution.</title>
        <authorList>
            <consortium name="Tomato Genome Consortium"/>
        </authorList>
    </citation>
    <scope>NUCLEOTIDE SEQUENCE [LARGE SCALE GENOMIC DNA]</scope>
    <source>
        <strain evidence="11">cv. Heinz 1706</strain>
    </source>
</reference>
<dbReference type="OMA" id="CDSAMEL"/>
<protein>
    <submittedName>
        <fullName evidence="9 11">MYB12</fullName>
    </submittedName>
    <submittedName>
        <fullName evidence="10">Myb 12 transcription factor</fullName>
    </submittedName>
</protein>
<evidence type="ECO:0000313" key="9">
    <source>
        <dbReference type="EMBL" id="ACB46530.1"/>
    </source>
</evidence>
<dbReference type="InterPro" id="IPR001005">
    <property type="entry name" value="SANT/Myb"/>
</dbReference>
<evidence type="ECO:0000313" key="10">
    <source>
        <dbReference type="EMBL" id="CBG76063.1"/>
    </source>
</evidence>
<dbReference type="CDD" id="cd00167">
    <property type="entry name" value="SANT"/>
    <property type="match status" value="2"/>
</dbReference>
<reference evidence="10" key="2">
    <citation type="journal article" date="2010" name="Plant Physiol.">
        <title>Biochemical and molecular analysis of pink tomatoes: deregulated expression of the gene encoding transcription factor SlMYB12 leads to pink tomato fruit colour.</title>
        <authorList>
            <person name="Ballester A.R."/>
            <person name="Molthoff J."/>
            <person name="de Vos R."/>
            <person name="Hekkert B.T."/>
            <person name="Orzaez D."/>
            <person name="Fernandez-Moreno J.P."/>
            <person name="Tripodi P."/>
            <person name="Grandillo S."/>
            <person name="Martin C."/>
            <person name="Heldens J."/>
            <person name="Ykema M."/>
            <person name="Granell A."/>
            <person name="Bovy A."/>
        </authorList>
    </citation>
    <scope>NUCLEOTIDE SEQUENCE</scope>
    <source>
        <tissue evidence="10">Green tomato fruit</tissue>
    </source>
</reference>
<dbReference type="InterPro" id="IPR009057">
    <property type="entry name" value="Homeodomain-like_sf"/>
</dbReference>
<gene>
    <name evidence="9 11" type="primary">MYB12</name>
    <name evidence="10" type="synonym">myb12</name>
</gene>
<comment type="subcellular location">
    <subcellularLocation>
        <location evidence="1">Nucleus</location>
    </subcellularLocation>
</comment>
<name>B4YAJ8_SOLLC</name>
<dbReference type="OrthoDB" id="2143914at2759"/>
<dbReference type="Gramene" id="Solyc01g079620.3.1">
    <property type="protein sequence ID" value="Solyc01g079620.3.1"/>
    <property type="gene ID" value="Solyc01g079620.3"/>
</dbReference>
<dbReference type="FunFam" id="1.10.10.60:FF:000121">
    <property type="entry name" value="Myb transcription factor"/>
    <property type="match status" value="1"/>
</dbReference>
<feature type="domain" description="HTH myb-type" evidence="8">
    <location>
        <begin position="9"/>
        <end position="61"/>
    </location>
</feature>
<reference evidence="11" key="4">
    <citation type="submission" date="2018-04" db="EMBL/GenBank/DDBJ databases">
        <title>Improving the tomato reference genome and annotation using full-length BACs and diverse expression resources.</title>
        <authorList>
            <person name="Hosmani P.S."/>
            <person name="Flores M."/>
            <person name="Geest H.V."/>
            <person name="Sanchez-Perez G."/>
            <person name="Rombauts S."/>
            <person name="Maumus F."/>
            <person name="Mueller L.A."/>
            <person name="Saha S."/>
        </authorList>
    </citation>
    <scope>NUCLEOTIDE SEQUENCE [LARGE SCALE GENOMIC DNA]</scope>
    <source>
        <strain evidence="11">cv. Heinz 1706</strain>
    </source>
</reference>
<dbReference type="InterPro" id="IPR015495">
    <property type="entry name" value="Myb_TF_plants"/>
</dbReference>
<dbReference type="PROSITE" id="PS50090">
    <property type="entry name" value="MYB_LIKE"/>
    <property type="match status" value="2"/>
</dbReference>
<dbReference type="GO" id="GO:0006950">
    <property type="term" value="P:response to stress"/>
    <property type="evidence" value="ECO:0007669"/>
    <property type="project" value="UniProtKB-ARBA"/>
</dbReference>
<evidence type="ECO:0000256" key="2">
    <source>
        <dbReference type="ARBA" id="ARBA00022737"/>
    </source>
</evidence>
<dbReference type="Gene3D" id="1.10.10.60">
    <property type="entry name" value="Homeodomain-like"/>
    <property type="match status" value="2"/>
</dbReference>
<reference evidence="11" key="5">
    <citation type="submission" date="2019-01" db="UniProtKB">
        <authorList>
            <consortium name="EnsemblPlants"/>
        </authorList>
    </citation>
    <scope>IDENTIFICATION</scope>
    <source>
        <strain evidence="11">cv. Heinz 1706</strain>
    </source>
</reference>
<dbReference type="EnsemblPlants" id="Solyc01g079620.3.1">
    <property type="protein sequence ID" value="Solyc01g079620.3.1"/>
    <property type="gene ID" value="Solyc01g079620.3"/>
</dbReference>
<keyword evidence="4" id="KW-0238">DNA-binding</keyword>
<dbReference type="HOGENOM" id="CLU_028567_6_3_1"/>
<dbReference type="GO" id="GO:0000987">
    <property type="term" value="F:cis-regulatory region sequence-specific DNA binding"/>
    <property type="evidence" value="ECO:0000318"/>
    <property type="project" value="GO_Central"/>
</dbReference>
<dbReference type="GO" id="GO:0046148">
    <property type="term" value="P:pigment biosynthetic process"/>
    <property type="evidence" value="ECO:0007669"/>
    <property type="project" value="UniProtKB-ARBA"/>
</dbReference>
<dbReference type="EMBL" id="FN555126">
    <property type="protein sequence ID" value="CBG76063.1"/>
    <property type="molecule type" value="mRNA"/>
</dbReference>
<keyword evidence="3" id="KW-0805">Transcription regulation</keyword>
<dbReference type="SMART" id="SM00717">
    <property type="entry name" value="SANT"/>
    <property type="match status" value="2"/>
</dbReference>
<dbReference type="GO" id="GO:0010597">
    <property type="term" value="P:green leaf volatile biosynthetic process"/>
    <property type="evidence" value="ECO:0007669"/>
    <property type="project" value="UniProtKB-ARBA"/>
</dbReference>
<feature type="domain" description="Myb-like" evidence="7">
    <location>
        <begin position="62"/>
        <end position="112"/>
    </location>
</feature>
<sequence>MGRTPCCEKVGIKRGRWTAEEDQILTNYIISNGEGSWRSLPKNAGLLRCGKSCRLRWINYLRSDLKRGNITSQEEDIIIKLHATLGNRWSLIAEHLSGRTDNEIKNYWNSHLSRKVDSLRIPSDEKLPKAVVDLAKKGIPKPIKKSSISRPKNKKSNLLEKEALCCTNMPACDSAMELMQEDLAKIEVPNSWAGPIEAKGSLSSDSDIEWPRLEEIMPDVVIDDEDKNTNFILNCFREEVTSNNVGNSYSCIEEGNKKISSDDEKIKLLMDWQDNDELVWPTLPWELETDIVPSWPQWDDTDTNLLQNCTNDNNNYEEATTMEINNQNHSTIVSWLLS</sequence>
<evidence type="ECO:0000256" key="6">
    <source>
        <dbReference type="ARBA" id="ARBA00023242"/>
    </source>
</evidence>
<dbReference type="SUPFAM" id="SSF46689">
    <property type="entry name" value="Homeodomain-like"/>
    <property type="match status" value="1"/>
</dbReference>
<proteinExistence type="evidence at transcript level"/>
<evidence type="ECO:0000259" key="7">
    <source>
        <dbReference type="PROSITE" id="PS50090"/>
    </source>
</evidence>
<evidence type="ECO:0000256" key="4">
    <source>
        <dbReference type="ARBA" id="ARBA00023125"/>
    </source>
</evidence>
<organism evidence="9">
    <name type="scientific">Solanum lycopersicum</name>
    <name type="common">Tomato</name>
    <name type="synonym">Lycopersicon esculentum</name>
    <dbReference type="NCBI Taxonomy" id="4081"/>
    <lineage>
        <taxon>Eukaryota</taxon>
        <taxon>Viridiplantae</taxon>
        <taxon>Streptophyta</taxon>
        <taxon>Embryophyta</taxon>
        <taxon>Tracheophyta</taxon>
        <taxon>Spermatophyta</taxon>
        <taxon>Magnoliopsida</taxon>
        <taxon>eudicotyledons</taxon>
        <taxon>Gunneridae</taxon>
        <taxon>Pentapetalae</taxon>
        <taxon>asterids</taxon>
        <taxon>lamiids</taxon>
        <taxon>Solanales</taxon>
        <taxon>Solanaceae</taxon>
        <taxon>Solanoideae</taxon>
        <taxon>Solaneae</taxon>
        <taxon>Solanum</taxon>
        <taxon>Solanum subgen. Lycopersicon</taxon>
    </lineage>
</organism>
<dbReference type="Proteomes" id="UP000004994">
    <property type="component" value="Chromosome 1"/>
</dbReference>
<keyword evidence="5" id="KW-0804">Transcription</keyword>
<dbReference type="GO" id="GO:0045893">
    <property type="term" value="P:positive regulation of DNA-templated transcription"/>
    <property type="evidence" value="ECO:0007669"/>
    <property type="project" value="UniProtKB-ARBA"/>
</dbReference>
<dbReference type="PANTHER" id="PTHR47999">
    <property type="entry name" value="TRANSCRIPTION FACTOR MYB8-RELATED-RELATED"/>
    <property type="match status" value="1"/>
</dbReference>
<reference evidence="9" key="1">
    <citation type="journal article" date="2008" name="Plant J.">
        <title>AtMYB12 regulates caffeoyl quinic acid and flavonol synthesis in tomato: expression in fruit results in very high levels of both types of polyphenol.</title>
        <authorList>
            <person name="Luo J."/>
            <person name="Butelli E."/>
            <person name="Hill L."/>
            <person name="Parr A."/>
            <person name="Niggeweg R."/>
            <person name="Bailey P."/>
            <person name="Weisshaar B."/>
            <person name="Martin C."/>
        </authorList>
    </citation>
    <scope>NUCLEOTIDE SEQUENCE</scope>
</reference>
<feature type="domain" description="HTH myb-type" evidence="8">
    <location>
        <begin position="62"/>
        <end position="116"/>
    </location>
</feature>
<dbReference type="GO" id="GO:0006355">
    <property type="term" value="P:regulation of DNA-templated transcription"/>
    <property type="evidence" value="ECO:0000318"/>
    <property type="project" value="GO_Central"/>
</dbReference>
<dbReference type="RefSeq" id="NP_001234401.1">
    <property type="nucleotide sequence ID" value="NM_001247472.1"/>
</dbReference>
<dbReference type="eggNOG" id="KOG0048">
    <property type="taxonomic scope" value="Eukaryota"/>
</dbReference>
<dbReference type="AlphaFoldDB" id="B4YAJ8"/>
<dbReference type="EMBL" id="EU419748">
    <property type="protein sequence ID" value="ACB46530.1"/>
    <property type="molecule type" value="mRNA"/>
</dbReference>
<evidence type="ECO:0000259" key="8">
    <source>
        <dbReference type="PROSITE" id="PS51294"/>
    </source>
</evidence>
<evidence type="ECO:0000256" key="3">
    <source>
        <dbReference type="ARBA" id="ARBA00023015"/>
    </source>
</evidence>
<dbReference type="PaxDb" id="4081-Solyc01g079620.2.1"/>
<dbReference type="FunFam" id="1.10.10.60:FF:000231">
    <property type="entry name" value="Myb transcription factor"/>
    <property type="match status" value="1"/>
</dbReference>
<dbReference type="Pfam" id="PF00249">
    <property type="entry name" value="Myb_DNA-binding"/>
    <property type="match status" value="2"/>
</dbReference>
<dbReference type="InterPro" id="IPR017930">
    <property type="entry name" value="Myb_dom"/>
</dbReference>
<dbReference type="KEGG" id="sly:100191123"/>
<dbReference type="PANTHER" id="PTHR47999:SF111">
    <property type="entry name" value="TRANSCRIPTION FACTOR MYB11-RELATED"/>
    <property type="match status" value="1"/>
</dbReference>
<evidence type="ECO:0000313" key="12">
    <source>
        <dbReference type="Proteomes" id="UP000004994"/>
    </source>
</evidence>
<accession>B4YAJ8</accession>
<keyword evidence="2" id="KW-0677">Repeat</keyword>
<evidence type="ECO:0000256" key="1">
    <source>
        <dbReference type="ARBA" id="ARBA00004123"/>
    </source>
</evidence>
<dbReference type="SMR" id="B4YAJ8"/>
<dbReference type="GeneID" id="100191123"/>